<accession>A0A9D8KX97</accession>
<dbReference type="EMBL" id="JAFKMG010000383">
    <property type="protein sequence ID" value="MBN8798518.1"/>
    <property type="molecule type" value="Genomic_DNA"/>
</dbReference>
<evidence type="ECO:0000313" key="2">
    <source>
        <dbReference type="Proteomes" id="UP000664815"/>
    </source>
</evidence>
<gene>
    <name evidence="1" type="ORF">J0H45_04030</name>
</gene>
<sequence>MSKRKIIAAAKRKGLTVVSANYGWQATPGEMVPGWQVQFGPEIDELFAEDEFQGFDTTADALAWIDGLAQANSHGAGVSNGN</sequence>
<dbReference type="AlphaFoldDB" id="A0A9D8KX97"/>
<evidence type="ECO:0000313" key="1">
    <source>
        <dbReference type="EMBL" id="MBN8798518.1"/>
    </source>
</evidence>
<organism evidence="1 2">
    <name type="scientific">Stenotrophomonas nitritireducens</name>
    <dbReference type="NCBI Taxonomy" id="83617"/>
    <lineage>
        <taxon>Bacteria</taxon>
        <taxon>Pseudomonadati</taxon>
        <taxon>Pseudomonadota</taxon>
        <taxon>Gammaproteobacteria</taxon>
        <taxon>Lysobacterales</taxon>
        <taxon>Lysobacteraceae</taxon>
        <taxon>Stenotrophomonas</taxon>
    </lineage>
</organism>
<comment type="caution">
    <text evidence="1">The sequence shown here is derived from an EMBL/GenBank/DDBJ whole genome shotgun (WGS) entry which is preliminary data.</text>
</comment>
<dbReference type="RefSeq" id="WP_273081303.1">
    <property type="nucleotide sequence ID" value="NZ_JAFKME010000004.1"/>
</dbReference>
<protein>
    <submittedName>
        <fullName evidence="1">Uncharacterized protein</fullName>
    </submittedName>
</protein>
<proteinExistence type="predicted"/>
<name>A0A9D8KX97_9GAMM</name>
<reference evidence="1" key="1">
    <citation type="submission" date="2021-02" db="EMBL/GenBank/DDBJ databases">
        <title>Thiocyanate and organic carbon inputs drive convergent selection for specific autotrophic Afipia and Thiobacillus strains within complex microbiomes.</title>
        <authorList>
            <person name="Huddy R.J."/>
            <person name="Sachdeva R."/>
            <person name="Kadzinga F."/>
            <person name="Kantor R.S."/>
            <person name="Harrison S.T.L."/>
            <person name="Banfield J.F."/>
        </authorList>
    </citation>
    <scope>NUCLEOTIDE SEQUENCE</scope>
    <source>
        <strain evidence="1">SCN18_10_11_15_R1_P_69_7</strain>
    </source>
</reference>
<dbReference type="Proteomes" id="UP000664815">
    <property type="component" value="Unassembled WGS sequence"/>
</dbReference>